<dbReference type="GO" id="GO:0016757">
    <property type="term" value="F:glycosyltransferase activity"/>
    <property type="evidence" value="ECO:0007669"/>
    <property type="project" value="UniProtKB-KW"/>
</dbReference>
<dbReference type="InterPro" id="IPR050256">
    <property type="entry name" value="Glycosyltransferase_2"/>
</dbReference>
<keyword evidence="3" id="KW-0328">Glycosyltransferase</keyword>
<feature type="domain" description="Glycosyltransferase 2-like" evidence="2">
    <location>
        <begin position="2"/>
        <end position="136"/>
    </location>
</feature>
<dbReference type="InterPro" id="IPR029044">
    <property type="entry name" value="Nucleotide-diphossugar_trans"/>
</dbReference>
<proteinExistence type="predicted"/>
<feature type="transmembrane region" description="Helical" evidence="1">
    <location>
        <begin position="228"/>
        <end position="249"/>
    </location>
</feature>
<evidence type="ECO:0000313" key="3">
    <source>
        <dbReference type="EMBL" id="WOI31629.1"/>
    </source>
</evidence>
<dbReference type="PANTHER" id="PTHR48090">
    <property type="entry name" value="UNDECAPRENYL-PHOSPHATE 4-DEOXY-4-FORMAMIDO-L-ARABINOSE TRANSFERASE-RELATED"/>
    <property type="match status" value="1"/>
</dbReference>
<gene>
    <name evidence="3" type="ORF">R1T40_11695</name>
</gene>
<sequence length="329" mass="37520">MPVYAGKAYLDRLTDAVEAVRKQWDERAYPMRITELIFVDDGSSDGSEDVLRRLDAHDWVKVITLSRNYGQHAATIAGISYSTGDWVFTIDEDLQHKPEMFFGMLQECVRDSSDILYAKPKAWVHKSVFRDVSSRSVKWLLARLSNNPNIRNFNSFRLMRGNIARTAAAISSHESFFDIVLGWHSTRVATLEHHMEDERYTQENVSGYNFRKLLSHSRKLVMTSDARLLRGFGLLALILFLFCIVFGLLVLVQKVVFPASITVQGWTSLMLVTLMTGSVLSIILSVISEYLSNLVQHMNGKPSFTIVDRSRDAELRAFFEDHTATQRTD</sequence>
<evidence type="ECO:0000313" key="4">
    <source>
        <dbReference type="Proteomes" id="UP001302666"/>
    </source>
</evidence>
<dbReference type="Gene3D" id="3.90.550.10">
    <property type="entry name" value="Spore Coat Polysaccharide Biosynthesis Protein SpsA, Chain A"/>
    <property type="match status" value="1"/>
</dbReference>
<keyword evidence="1" id="KW-0812">Transmembrane</keyword>
<accession>A0ABZ0HCF6</accession>
<name>A0ABZ0HCF6_TRISK</name>
<dbReference type="InterPro" id="IPR001173">
    <property type="entry name" value="Glyco_trans_2-like"/>
</dbReference>
<keyword evidence="1" id="KW-0472">Membrane</keyword>
<reference evidence="3 4" key="1">
    <citation type="submission" date="2023-10" db="EMBL/GenBank/DDBJ databases">
        <title>Eight complete genome sequences of bacteria isolated from laboratory stock of Giant Kelp gametophytes.</title>
        <authorList>
            <person name="Tolentino B."/>
            <person name="Nuzhdin S."/>
        </authorList>
    </citation>
    <scope>NUCLEOTIDE SEQUENCE [LARGE SCALE GENOMIC DNA]</scope>
    <source>
        <strain evidence="3 4">LC.270.F.C4</strain>
    </source>
</reference>
<dbReference type="Proteomes" id="UP001302666">
    <property type="component" value="Chromosome"/>
</dbReference>
<evidence type="ECO:0000256" key="1">
    <source>
        <dbReference type="SAM" id="Phobius"/>
    </source>
</evidence>
<evidence type="ECO:0000259" key="2">
    <source>
        <dbReference type="Pfam" id="PF00535"/>
    </source>
</evidence>
<feature type="transmembrane region" description="Helical" evidence="1">
    <location>
        <begin position="269"/>
        <end position="291"/>
    </location>
</feature>
<organism evidence="3 4">
    <name type="scientific">Tritonibacter scottomollicae</name>
    <name type="common">Epibacterium scottomollicae</name>
    <dbReference type="NCBI Taxonomy" id="483013"/>
    <lineage>
        <taxon>Bacteria</taxon>
        <taxon>Pseudomonadati</taxon>
        <taxon>Pseudomonadota</taxon>
        <taxon>Alphaproteobacteria</taxon>
        <taxon>Rhodobacterales</taxon>
        <taxon>Paracoccaceae</taxon>
        <taxon>Tritonibacter</taxon>
    </lineage>
</organism>
<keyword evidence="3" id="KW-0808">Transferase</keyword>
<dbReference type="EMBL" id="CP136704">
    <property type="protein sequence ID" value="WOI31629.1"/>
    <property type="molecule type" value="Genomic_DNA"/>
</dbReference>
<protein>
    <submittedName>
        <fullName evidence="3">Glycosyltransferase</fullName>
        <ecNumber evidence="3">2.4.-.-</ecNumber>
    </submittedName>
</protein>
<dbReference type="SUPFAM" id="SSF53448">
    <property type="entry name" value="Nucleotide-diphospho-sugar transferases"/>
    <property type="match status" value="1"/>
</dbReference>
<keyword evidence="1" id="KW-1133">Transmembrane helix</keyword>
<keyword evidence="4" id="KW-1185">Reference proteome</keyword>
<dbReference type="EC" id="2.4.-.-" evidence="3"/>
<dbReference type="PANTHER" id="PTHR48090:SF8">
    <property type="entry name" value="GLYCOSYLTRANSFERASE CSBB-RELATED"/>
    <property type="match status" value="1"/>
</dbReference>
<dbReference type="Pfam" id="PF00535">
    <property type="entry name" value="Glycos_transf_2"/>
    <property type="match status" value="1"/>
</dbReference>